<dbReference type="Proteomes" id="UP001229346">
    <property type="component" value="Unassembled WGS sequence"/>
</dbReference>
<dbReference type="PANTHER" id="PTHR12526:SF630">
    <property type="entry name" value="GLYCOSYLTRANSFERASE"/>
    <property type="match status" value="1"/>
</dbReference>
<feature type="domain" description="Glycosyl transferase family 1" evidence="1">
    <location>
        <begin position="549"/>
        <end position="709"/>
    </location>
</feature>
<protein>
    <submittedName>
        <fullName evidence="2">Glycosyltransferase involved in cell wall biosynthesis</fullName>
    </submittedName>
</protein>
<evidence type="ECO:0000313" key="2">
    <source>
        <dbReference type="EMBL" id="MDQ0112219.1"/>
    </source>
</evidence>
<proteinExistence type="predicted"/>
<dbReference type="Gene3D" id="3.40.50.2000">
    <property type="entry name" value="Glycogen Phosphorylase B"/>
    <property type="match status" value="3"/>
</dbReference>
<organism evidence="2 3">
    <name type="scientific">Paenibacillus harenae</name>
    <dbReference type="NCBI Taxonomy" id="306543"/>
    <lineage>
        <taxon>Bacteria</taxon>
        <taxon>Bacillati</taxon>
        <taxon>Bacillota</taxon>
        <taxon>Bacilli</taxon>
        <taxon>Bacillales</taxon>
        <taxon>Paenibacillaceae</taxon>
        <taxon>Paenibacillus</taxon>
    </lineage>
</organism>
<sequence length="837" mass="94751">MMNILAAKNYKAIVVYPEAVLWEPNQRPQQLLKELAKCGYLCFFCETSVGPFSLREAEPNLFIVQGEKYLLSVLRSQSVIVLCSWLVQMAWADFLPHKTLWYDVLDQLEFLSLFDDQMEQKHNQIVKQADIVTYSAMALKRYVTDRSDAVLLPNAARIEDFLSPAESVPEDLAPIVATGSPIIGYFGAVEEWFATNLVEGLAAKRPDWQFVILGNIGIDETKLQAPNIHLLGMKPYRLLAQYGQYFHVAIIPFLVNDLTDCISPVKFFEYASLGLPIVSTPISEMMPYQADWVLAATEIDGFETAIMEGLKPEIANKAKEAGRILASRNQWAARVDLVEKRLMSKPAVWQAFANHDSSGKIAVMATTFLDFEGDKFYSGGAERYLIDLSQLFEQKGYSITIYQYGNYAWIRRFRGVDIVSLSRGGQHAKELSIGAVKVYSRLFHEQTAERSILNVYSAFFNAWPYEKGSSSIGIIHGVAWDNPASRYQDGSSFWEMNRRFIEGAKLCGSLVSVDNNSANWFQTVDYSLRDKIKVIANYVDPSEFYPSSDHEKPKDRIVILYPRRLYHARGLQLVLQVIDEILIKYPQADFHFCGQGDPDDIRMVKMKMNRWPGRIKCYALPFDQMAEAYHQADISLIPTLYSEGTSLSCLEAMSCGNAVIATRVGGLSDLVIHDYNGLLIEPHAHALKEAIADLIDNPSKRALFKYRAQTVSQSFSKQSWVRQWSKLIDSVLHEKQDLRIVSEKSLLIEIYLSNYPQNEGIGKTIIRLLNEGHLLYVKLKNISAAGRLSSFGRLQWMGWIETSHSAPDLVISDVTSHADLPCTVQALFNEEGELEWM</sequence>
<dbReference type="Pfam" id="PF00534">
    <property type="entry name" value="Glycos_transf_1"/>
    <property type="match status" value="1"/>
</dbReference>
<accession>A0ABT9TXY2</accession>
<dbReference type="InterPro" id="IPR001296">
    <property type="entry name" value="Glyco_trans_1"/>
</dbReference>
<dbReference type="RefSeq" id="WP_307202882.1">
    <property type="nucleotide sequence ID" value="NZ_JAUSSU010000003.1"/>
</dbReference>
<dbReference type="SUPFAM" id="SSF53756">
    <property type="entry name" value="UDP-Glycosyltransferase/glycogen phosphorylase"/>
    <property type="match status" value="2"/>
</dbReference>
<name>A0ABT9TXY2_PAEHA</name>
<evidence type="ECO:0000259" key="1">
    <source>
        <dbReference type="Pfam" id="PF00534"/>
    </source>
</evidence>
<reference evidence="2 3" key="1">
    <citation type="submission" date="2023-07" db="EMBL/GenBank/DDBJ databases">
        <title>Sorghum-associated microbial communities from plants grown in Nebraska, USA.</title>
        <authorList>
            <person name="Schachtman D."/>
        </authorList>
    </citation>
    <scope>NUCLEOTIDE SEQUENCE [LARGE SCALE GENOMIC DNA]</scope>
    <source>
        <strain evidence="2 3">CC482</strain>
    </source>
</reference>
<dbReference type="EMBL" id="JAUSSU010000003">
    <property type="protein sequence ID" value="MDQ0112219.1"/>
    <property type="molecule type" value="Genomic_DNA"/>
</dbReference>
<comment type="caution">
    <text evidence="2">The sequence shown here is derived from an EMBL/GenBank/DDBJ whole genome shotgun (WGS) entry which is preliminary data.</text>
</comment>
<evidence type="ECO:0000313" key="3">
    <source>
        <dbReference type="Proteomes" id="UP001229346"/>
    </source>
</evidence>
<keyword evidence="3" id="KW-1185">Reference proteome</keyword>
<dbReference type="PANTHER" id="PTHR12526">
    <property type="entry name" value="GLYCOSYLTRANSFERASE"/>
    <property type="match status" value="1"/>
</dbReference>
<dbReference type="CDD" id="cd03801">
    <property type="entry name" value="GT4_PimA-like"/>
    <property type="match status" value="1"/>
</dbReference>
<gene>
    <name evidence="2" type="ORF">J2T15_001654</name>
</gene>